<organism evidence="3 4">
    <name type="scientific">Symmachiella dynata</name>
    <dbReference type="NCBI Taxonomy" id="2527995"/>
    <lineage>
        <taxon>Bacteria</taxon>
        <taxon>Pseudomonadati</taxon>
        <taxon>Planctomycetota</taxon>
        <taxon>Planctomycetia</taxon>
        <taxon>Planctomycetales</taxon>
        <taxon>Planctomycetaceae</taxon>
        <taxon>Symmachiella</taxon>
    </lineage>
</organism>
<keyword evidence="4" id="KW-1185">Reference proteome</keyword>
<sequence>MKVRAALIPIAVVAGVTLLVAAAARDPLRQPRRSSPANVTPTLSSAVATVDDYLNQSWTYANIASAEPADDLQILRRLSLALHGTIPSLEEIRQFQTDTQPDKLRRWTRRLLDDPRFADYFAQRLARVYVGVDEGPFIIFRRDRLTDWLSSRLQADHPYDETVRHLIAETGLWTGAPAVNFVTSARIDEDFDENKLAGRTVRAFLGQRIDCAQCHDHPFRDWTQDQFEGLAAHFGEVSLSPFGVEDKPQEYTIQDRETLEDRTVAPSVPFSPTWLPTAGTSRGQLAAWLTHPENRRFRRATVNRVWGLLFGRAYLRPVDDLDDPPPTDAPDLLDLLADDFAAQNYSIKHLIETITATRAFRAASTIDGGDDKSLAAAESKSAIFPLVRLRPEQVIGAILQAASVQTIDRNSHLLVRTIRLIREGDFIREYGDLGSDELQERGGTIPQRLVLMNGDLVRELMESNLFNSVGGTATMAPTDEQCIETAFLICLSRKPTPPESAHFVAQLQDSTDESREQVVEDLFWSLLNTTEFSWNH</sequence>
<dbReference type="InterPro" id="IPR022655">
    <property type="entry name" value="DUF1553"/>
</dbReference>
<evidence type="ECO:0000259" key="1">
    <source>
        <dbReference type="Pfam" id="PF07583"/>
    </source>
</evidence>
<gene>
    <name evidence="3" type="ORF">Mal52_11900</name>
</gene>
<dbReference type="InterPro" id="IPR011444">
    <property type="entry name" value="DUF1549"/>
</dbReference>
<evidence type="ECO:0008006" key="5">
    <source>
        <dbReference type="Google" id="ProtNLM"/>
    </source>
</evidence>
<dbReference type="PANTHER" id="PTHR35889:SF3">
    <property type="entry name" value="F-BOX DOMAIN-CONTAINING PROTEIN"/>
    <property type="match status" value="1"/>
</dbReference>
<evidence type="ECO:0000259" key="2">
    <source>
        <dbReference type="Pfam" id="PF07587"/>
    </source>
</evidence>
<dbReference type="Proteomes" id="UP000319383">
    <property type="component" value="Chromosome"/>
</dbReference>
<name>A0A517ZJV7_9PLAN</name>
<dbReference type="PANTHER" id="PTHR35889">
    <property type="entry name" value="CYCLOINULO-OLIGOSACCHARIDE FRUCTANOTRANSFERASE-RELATED"/>
    <property type="match status" value="1"/>
</dbReference>
<dbReference type="Pfam" id="PF07583">
    <property type="entry name" value="PSCyt2"/>
    <property type="match status" value="1"/>
</dbReference>
<protein>
    <recommendedName>
        <fullName evidence="5">Cytochrome c domain-containing protein</fullName>
    </recommendedName>
</protein>
<dbReference type="KEGG" id="sdyn:Mal52_11900"/>
<dbReference type="RefSeq" id="WP_145374736.1">
    <property type="nucleotide sequence ID" value="NZ_CP036276.1"/>
</dbReference>
<evidence type="ECO:0000313" key="3">
    <source>
        <dbReference type="EMBL" id="QDU42723.1"/>
    </source>
</evidence>
<accession>A0A517ZJV7</accession>
<proteinExistence type="predicted"/>
<evidence type="ECO:0000313" key="4">
    <source>
        <dbReference type="Proteomes" id="UP000319383"/>
    </source>
</evidence>
<feature type="domain" description="DUF1553" evidence="2">
    <location>
        <begin position="282"/>
        <end position="403"/>
    </location>
</feature>
<reference evidence="3 4" key="1">
    <citation type="submission" date="2019-02" db="EMBL/GenBank/DDBJ databases">
        <title>Deep-cultivation of Planctomycetes and their phenomic and genomic characterization uncovers novel biology.</title>
        <authorList>
            <person name="Wiegand S."/>
            <person name="Jogler M."/>
            <person name="Boedeker C."/>
            <person name="Pinto D."/>
            <person name="Vollmers J."/>
            <person name="Rivas-Marin E."/>
            <person name="Kohn T."/>
            <person name="Peeters S.H."/>
            <person name="Heuer A."/>
            <person name="Rast P."/>
            <person name="Oberbeckmann S."/>
            <person name="Bunk B."/>
            <person name="Jeske O."/>
            <person name="Meyerdierks A."/>
            <person name="Storesund J.E."/>
            <person name="Kallscheuer N."/>
            <person name="Luecker S."/>
            <person name="Lage O.M."/>
            <person name="Pohl T."/>
            <person name="Merkel B.J."/>
            <person name="Hornburger P."/>
            <person name="Mueller R.-W."/>
            <person name="Bruemmer F."/>
            <person name="Labrenz M."/>
            <person name="Spormann A.M."/>
            <person name="Op den Camp H."/>
            <person name="Overmann J."/>
            <person name="Amann R."/>
            <person name="Jetten M.S.M."/>
            <person name="Mascher T."/>
            <person name="Medema M.H."/>
            <person name="Devos D.P."/>
            <person name="Kaster A.-K."/>
            <person name="Ovreas L."/>
            <person name="Rohde M."/>
            <person name="Galperin M.Y."/>
            <person name="Jogler C."/>
        </authorList>
    </citation>
    <scope>NUCLEOTIDE SEQUENCE [LARGE SCALE GENOMIC DNA]</scope>
    <source>
        <strain evidence="3 4">Mal52</strain>
    </source>
</reference>
<dbReference type="Pfam" id="PF07587">
    <property type="entry name" value="PSD1"/>
    <property type="match status" value="1"/>
</dbReference>
<feature type="domain" description="DUF1549" evidence="1">
    <location>
        <begin position="50"/>
        <end position="237"/>
    </location>
</feature>
<dbReference type="AlphaFoldDB" id="A0A517ZJV7"/>
<dbReference type="EMBL" id="CP036276">
    <property type="protein sequence ID" value="QDU42723.1"/>
    <property type="molecule type" value="Genomic_DNA"/>
</dbReference>